<evidence type="ECO:0000256" key="1">
    <source>
        <dbReference type="ARBA" id="ARBA00005964"/>
    </source>
</evidence>
<feature type="region of interest" description="Disordered" evidence="2">
    <location>
        <begin position="995"/>
        <end position="1066"/>
    </location>
</feature>
<dbReference type="AlphaFoldDB" id="A0ABD2JSP8"/>
<proteinExistence type="inferred from homology"/>
<dbReference type="Pfam" id="PF00135">
    <property type="entry name" value="COesterase"/>
    <property type="match status" value="1"/>
</dbReference>
<evidence type="ECO:0000256" key="2">
    <source>
        <dbReference type="SAM" id="MobiDB-lite"/>
    </source>
</evidence>
<feature type="compositionally biased region" description="Basic residues" evidence="2">
    <location>
        <begin position="821"/>
        <end position="830"/>
    </location>
</feature>
<keyword evidence="3" id="KW-0472">Membrane</keyword>
<gene>
    <name evidence="5" type="ORF">niasHT_026682</name>
</gene>
<dbReference type="Gene3D" id="3.40.50.1820">
    <property type="entry name" value="alpha/beta hydrolase"/>
    <property type="match status" value="1"/>
</dbReference>
<protein>
    <recommendedName>
        <fullName evidence="4">Carboxylesterase type B domain-containing protein</fullName>
    </recommendedName>
</protein>
<reference evidence="5 6" key="1">
    <citation type="submission" date="2024-10" db="EMBL/GenBank/DDBJ databases">
        <authorList>
            <person name="Kim D."/>
        </authorList>
    </citation>
    <scope>NUCLEOTIDE SEQUENCE [LARGE SCALE GENOMIC DNA]</scope>
    <source>
        <strain evidence="5">BH-2024</strain>
    </source>
</reference>
<keyword evidence="3" id="KW-0812">Transmembrane</keyword>
<feature type="transmembrane region" description="Helical" evidence="3">
    <location>
        <begin position="750"/>
        <end position="771"/>
    </location>
</feature>
<dbReference type="InterPro" id="IPR029058">
    <property type="entry name" value="AB_hydrolase_fold"/>
</dbReference>
<feature type="domain" description="Carboxylesterase type B" evidence="4">
    <location>
        <begin position="45"/>
        <end position="638"/>
    </location>
</feature>
<feature type="compositionally biased region" description="Low complexity" evidence="2">
    <location>
        <begin position="1047"/>
        <end position="1062"/>
    </location>
</feature>
<comment type="caution">
    <text evidence="5">The sequence shown here is derived from an EMBL/GenBank/DDBJ whole genome shotgun (WGS) entry which is preliminary data.</text>
</comment>
<dbReference type="PANTHER" id="PTHR43903">
    <property type="entry name" value="NEUROLIGIN"/>
    <property type="match status" value="1"/>
</dbReference>
<comment type="similarity">
    <text evidence="1">Belongs to the type-B carboxylesterase/lipase family.</text>
</comment>
<dbReference type="SUPFAM" id="SSF53474">
    <property type="entry name" value="alpha/beta-Hydrolases"/>
    <property type="match status" value="1"/>
</dbReference>
<evidence type="ECO:0000313" key="6">
    <source>
        <dbReference type="Proteomes" id="UP001620626"/>
    </source>
</evidence>
<organism evidence="5 6">
    <name type="scientific">Heterodera trifolii</name>
    <dbReference type="NCBI Taxonomy" id="157864"/>
    <lineage>
        <taxon>Eukaryota</taxon>
        <taxon>Metazoa</taxon>
        <taxon>Ecdysozoa</taxon>
        <taxon>Nematoda</taxon>
        <taxon>Chromadorea</taxon>
        <taxon>Rhabditida</taxon>
        <taxon>Tylenchina</taxon>
        <taxon>Tylenchomorpha</taxon>
        <taxon>Tylenchoidea</taxon>
        <taxon>Heteroderidae</taxon>
        <taxon>Heteroderinae</taxon>
        <taxon>Heterodera</taxon>
    </lineage>
</organism>
<feature type="region of interest" description="Disordered" evidence="2">
    <location>
        <begin position="818"/>
        <end position="849"/>
    </location>
</feature>
<dbReference type="EMBL" id="JBICBT010000910">
    <property type="protein sequence ID" value="KAL3093644.1"/>
    <property type="molecule type" value="Genomic_DNA"/>
</dbReference>
<accession>A0ABD2JSP8</accession>
<dbReference type="InterPro" id="IPR051093">
    <property type="entry name" value="Neuroligin/BSAL"/>
</dbReference>
<feature type="compositionally biased region" description="Polar residues" evidence="2">
    <location>
        <begin position="1028"/>
        <end position="1045"/>
    </location>
</feature>
<feature type="region of interest" description="Disordered" evidence="2">
    <location>
        <begin position="22"/>
        <end position="46"/>
    </location>
</feature>
<dbReference type="InterPro" id="IPR002018">
    <property type="entry name" value="CarbesteraseB"/>
</dbReference>
<keyword evidence="3" id="KW-1133">Transmembrane helix</keyword>
<feature type="compositionally biased region" description="Polar residues" evidence="2">
    <location>
        <begin position="1116"/>
        <end position="1127"/>
    </location>
</feature>
<evidence type="ECO:0000259" key="4">
    <source>
        <dbReference type="Pfam" id="PF00135"/>
    </source>
</evidence>
<sequence>MKNSVKLPNILPLALCPPWRNQFSSASSHQQQQQREKAPPPPTVRSVNTPFGILRGLIVYPSDKHTGGLPALKPVTQFLGIPYGSAPLGHHRFKMAISASKWTHQPKDTFKPPPSCIQSGLPTLLESKALKVTSAQRFDRLHRLLPMLRPESEDCLFINMFVPEREPRLSPQPLSVLVLVHGDTDFAWGGANAQNGTMLASLGQVLVVTLNYRLGVYGFLGRCESEARTCAGNAGLSDLVAALKMLSNLLPSFNADPNSVTLLGWESGAALVTLLMGSPITQPKNRLFHRAILLDGSAMSPWAMAHNAQTQFMRLAEELKCFNIHRSSSSSFLDESLQVLRCIQEHSEQNVSTAARHVASASPTFLSAFAPIVDGQIVPNHPRVLFNPQYGTLFREIDLMVGTVLNPAHHLLAKDDLENGISVEKRDKILRTLVRNIFDFHRTEIFQAILNKYTDWENPKDHPKSVRNGLMAALGDLLFTTPLIETLRAHSLADANLDGSEEKKSSANTFFFVFAHEANNDQPSAGLRGSFTGDHLPYILGSPLVEDYWMRNGEENNEQFTVEDKQLSRVMITYVTNFVKSGDPTRPHPMLPLSSLEDRFQGIPWPQFSASTREAYMEISKDRPRMKNYYRNSFIQFWSGFVPVLNRMGGKDVSEDHHLLPSHFDRTTFFGVPRPFGDISNIPFPPPPPPPPPTPFPKELHDKMMAQGAANAAFSTTKRPGTESGESQMYPSKMPDSGIISKTAEFNPNWGWMVLIGVTLTVVNLCILIAISRKCIRQHSEGKKKFQYQSYASGGVPPPLPPMDMNYALMAQQQKHDCRHSPHRPHHHTHNQPQQQCFQHHHQHQNQHHFEQPLSAYQKAQQLAANNITTIATKTSNEDKNNNGTVGSCGKMRLNNKQLAVDFVEEASSASSSLRRSSAGLYDAVAAARANNEAATARRRQSVLWLRMRRGGDSLSSVASCGGDPTQTAPQKTFGQLSPALPPPMTALTLLNGKPMAADNGRTTDDTTAARRTSTSSSGSIVLPPVISANTTTPFSKRSSLQVQQEPLLSASSKSSTPAPTLVQMQPSSANSGLIRLGPTGISPTCPRHGRAAQLLMAKASAVNGSGQSAEAAPSGNLQQQMEEIRV</sequence>
<feature type="compositionally biased region" description="Low complexity" evidence="2">
    <location>
        <begin position="22"/>
        <end position="33"/>
    </location>
</feature>
<feature type="compositionally biased region" description="Low complexity" evidence="2">
    <location>
        <begin position="1010"/>
        <end position="1020"/>
    </location>
</feature>
<evidence type="ECO:0000256" key="3">
    <source>
        <dbReference type="SAM" id="Phobius"/>
    </source>
</evidence>
<feature type="region of interest" description="Disordered" evidence="2">
    <location>
        <begin position="1105"/>
        <end position="1127"/>
    </location>
</feature>
<dbReference type="Proteomes" id="UP001620626">
    <property type="component" value="Unassembled WGS sequence"/>
</dbReference>
<evidence type="ECO:0000313" key="5">
    <source>
        <dbReference type="EMBL" id="KAL3093644.1"/>
    </source>
</evidence>
<keyword evidence="6" id="KW-1185">Reference proteome</keyword>
<name>A0ABD2JSP8_9BILA</name>